<comment type="caution">
    <text evidence="1">The sequence shown here is derived from an EMBL/GenBank/DDBJ whole genome shotgun (WGS) entry which is preliminary data.</text>
</comment>
<dbReference type="Pfam" id="PF04672">
    <property type="entry name" value="Methyltransf_19"/>
    <property type="match status" value="1"/>
</dbReference>
<evidence type="ECO:0000313" key="2">
    <source>
        <dbReference type="Proteomes" id="UP001139157"/>
    </source>
</evidence>
<dbReference type="PIRSF" id="PIRSF017393">
    <property type="entry name" value="MTase_SAV2177"/>
    <property type="match status" value="1"/>
</dbReference>
<gene>
    <name evidence="1" type="ORF">NDR86_09580</name>
</gene>
<dbReference type="InterPro" id="IPR029063">
    <property type="entry name" value="SAM-dependent_MTases_sf"/>
</dbReference>
<dbReference type="Proteomes" id="UP001139157">
    <property type="component" value="Unassembled WGS sequence"/>
</dbReference>
<accession>A0A9X2E4Y6</accession>
<organism evidence="1 2">
    <name type="scientific">Nocardia pulmonis</name>
    <dbReference type="NCBI Taxonomy" id="2951408"/>
    <lineage>
        <taxon>Bacteria</taxon>
        <taxon>Bacillati</taxon>
        <taxon>Actinomycetota</taxon>
        <taxon>Actinomycetes</taxon>
        <taxon>Mycobacteriales</taxon>
        <taxon>Nocardiaceae</taxon>
        <taxon>Nocardia</taxon>
    </lineage>
</organism>
<dbReference type="AlphaFoldDB" id="A0A9X2E4Y6"/>
<dbReference type="SUPFAM" id="SSF53335">
    <property type="entry name" value="S-adenosyl-L-methionine-dependent methyltransferases"/>
    <property type="match status" value="1"/>
</dbReference>
<evidence type="ECO:0000313" key="1">
    <source>
        <dbReference type="EMBL" id="MCM6773720.1"/>
    </source>
</evidence>
<dbReference type="GO" id="GO:0008168">
    <property type="term" value="F:methyltransferase activity"/>
    <property type="evidence" value="ECO:0007669"/>
    <property type="project" value="UniProtKB-KW"/>
</dbReference>
<dbReference type="Gene3D" id="3.40.50.150">
    <property type="entry name" value="Vaccinia Virus protein VP39"/>
    <property type="match status" value="1"/>
</dbReference>
<keyword evidence="1" id="KW-0489">Methyltransferase</keyword>
<dbReference type="RefSeq" id="WP_251910774.1">
    <property type="nucleotide sequence ID" value="NZ_JAMRXG010000003.1"/>
</dbReference>
<proteinExistence type="predicted"/>
<dbReference type="EMBL" id="JAMRXG010000003">
    <property type="protein sequence ID" value="MCM6773720.1"/>
    <property type="molecule type" value="Genomic_DNA"/>
</dbReference>
<keyword evidence="1" id="KW-0808">Transferase</keyword>
<dbReference type="InterPro" id="IPR006764">
    <property type="entry name" value="SAM_dep_MeTrfase_SAV2177_type"/>
</dbReference>
<protein>
    <submittedName>
        <fullName evidence="1">SAM-dependent methyltransferase</fullName>
    </submittedName>
</protein>
<sequence>MSRPPMGFDPHNPTSARVLNYLQGGKDGFTADKDLGEQILSVAPDTMAMVWFSRQFLIGAVRMAAEAGIRQFVDLGAGMPMEPTVHETARSIHPDARVVYVDYDPVVFAHCNALYAGTPGVGALLGDVRRPGEILDELRDQSLIDPREPVAMLLIGVLPFVHDEDDPTAAAARIRDWMAPGSYFAVTHSSSTSDPKFVEQVLAATKLTAAEITFRSPEQISAFFDGFDLLKPGLVPIQQWLAPDLPETGLVTYGAIGRKPGAVD</sequence>
<name>A0A9X2E4Y6_9NOCA</name>
<keyword evidence="2" id="KW-1185">Reference proteome</keyword>
<dbReference type="GO" id="GO:0032259">
    <property type="term" value="P:methylation"/>
    <property type="evidence" value="ECO:0007669"/>
    <property type="project" value="UniProtKB-KW"/>
</dbReference>
<reference evidence="1" key="1">
    <citation type="submission" date="2022-06" db="EMBL/GenBank/DDBJ databases">
        <title>Novel species in genus nocardia.</title>
        <authorList>
            <person name="Li F."/>
        </authorList>
    </citation>
    <scope>NUCLEOTIDE SEQUENCE</scope>
    <source>
        <strain evidence="1">CDC141</strain>
    </source>
</reference>